<reference evidence="8 9" key="1">
    <citation type="submission" date="2015-09" db="EMBL/GenBank/DDBJ databases">
        <authorList>
            <person name="Jackson K.R."/>
            <person name="Lunt B.L."/>
            <person name="Fisher J.N.B."/>
            <person name="Gardner A.V."/>
            <person name="Bailey M.E."/>
            <person name="Deus L.M."/>
            <person name="Earl A.S."/>
            <person name="Gibby P.D."/>
            <person name="Hartmann K.A."/>
            <person name="Liu J.E."/>
            <person name="Manci A.M."/>
            <person name="Nielsen D.A."/>
            <person name="Solomon M.B."/>
            <person name="Breakwell D.P."/>
            <person name="Burnett S.H."/>
            <person name="Grose J.H."/>
        </authorList>
    </citation>
    <scope>NUCLEOTIDE SEQUENCE [LARGE SCALE GENOMIC DNA]</scope>
    <source>
        <strain evidence="8 9">CECT 7799</strain>
    </source>
</reference>
<gene>
    <name evidence="7" type="primary">mltG</name>
    <name evidence="8" type="ORF">JSE7799_00583</name>
</gene>
<proteinExistence type="inferred from homology"/>
<dbReference type="PANTHER" id="PTHR30518">
    <property type="entry name" value="ENDOLYTIC MUREIN TRANSGLYCOSYLASE"/>
    <property type="match status" value="1"/>
</dbReference>
<name>A0A0M7B7T1_9RHOB</name>
<keyword evidence="1 7" id="KW-1003">Cell membrane</keyword>
<dbReference type="AlphaFoldDB" id="A0A0M7B7T1"/>
<accession>A0A0M7B7T1</accession>
<feature type="site" description="Important for catalytic activity" evidence="7">
    <location>
        <position position="258"/>
    </location>
</feature>
<keyword evidence="4 7" id="KW-0472">Membrane</keyword>
<dbReference type="RefSeq" id="WP_055662262.1">
    <property type="nucleotide sequence ID" value="NZ_CYPR01000035.1"/>
</dbReference>
<keyword evidence="6 7" id="KW-0961">Cell wall biogenesis/degradation</keyword>
<evidence type="ECO:0000256" key="4">
    <source>
        <dbReference type="ARBA" id="ARBA00023136"/>
    </source>
</evidence>
<dbReference type="GO" id="GO:0008932">
    <property type="term" value="F:lytic endotransglycosylase activity"/>
    <property type="evidence" value="ECO:0007669"/>
    <property type="project" value="UniProtKB-UniRule"/>
</dbReference>
<evidence type="ECO:0000256" key="6">
    <source>
        <dbReference type="ARBA" id="ARBA00023316"/>
    </source>
</evidence>
<dbReference type="Gene3D" id="3.30.1490.480">
    <property type="entry name" value="Endolytic murein transglycosylase"/>
    <property type="match status" value="1"/>
</dbReference>
<keyword evidence="7" id="KW-0997">Cell inner membrane</keyword>
<evidence type="ECO:0000256" key="3">
    <source>
        <dbReference type="ARBA" id="ARBA00022989"/>
    </source>
</evidence>
<dbReference type="EMBL" id="CYPR01000035">
    <property type="protein sequence ID" value="CUH21986.1"/>
    <property type="molecule type" value="Genomic_DNA"/>
</dbReference>
<dbReference type="GO" id="GO:0009252">
    <property type="term" value="P:peptidoglycan biosynthetic process"/>
    <property type="evidence" value="ECO:0007669"/>
    <property type="project" value="UniProtKB-UniRule"/>
</dbReference>
<keyword evidence="2 7" id="KW-0812">Transmembrane</keyword>
<comment type="function">
    <text evidence="7">Functions as a peptidoglycan terminase that cleaves nascent peptidoglycan strands endolytically to terminate their elongation.</text>
</comment>
<dbReference type="GO" id="GO:0005886">
    <property type="term" value="C:plasma membrane"/>
    <property type="evidence" value="ECO:0007669"/>
    <property type="project" value="UniProtKB-UniRule"/>
</dbReference>
<evidence type="ECO:0000313" key="9">
    <source>
        <dbReference type="Proteomes" id="UP000049455"/>
    </source>
</evidence>
<evidence type="ECO:0000313" key="8">
    <source>
        <dbReference type="EMBL" id="CUH21986.1"/>
    </source>
</evidence>
<dbReference type="HAMAP" id="MF_02065">
    <property type="entry name" value="MltG"/>
    <property type="match status" value="1"/>
</dbReference>
<dbReference type="OrthoDB" id="9814591at2"/>
<comment type="similarity">
    <text evidence="7">Belongs to the transglycosylase MltG family.</text>
</comment>
<keyword evidence="3 7" id="KW-1133">Transmembrane helix</keyword>
<dbReference type="PANTHER" id="PTHR30518:SF2">
    <property type="entry name" value="ENDOLYTIC MUREIN TRANSGLYCOSYLASE"/>
    <property type="match status" value="1"/>
</dbReference>
<evidence type="ECO:0000256" key="1">
    <source>
        <dbReference type="ARBA" id="ARBA00022475"/>
    </source>
</evidence>
<dbReference type="Pfam" id="PF02618">
    <property type="entry name" value="YceG"/>
    <property type="match status" value="1"/>
</dbReference>
<keyword evidence="9" id="KW-1185">Reference proteome</keyword>
<sequence length="386" mass="41124">MWKHIAANALTLGVVLIACAAAIVQIGTSRWAAPGPLSDAVFFEVPRGASLRAVSDALEAQGVVSSASLFRVGTGYVDRDDDLKFGTYEIPAGASMPEVLDIVTAGGPSVYPFSVTYVLRAQGPEVRVRERQPGRPDPVEIATYTPGEAVPEAFTDLLDRDIPMTWRIAVAPGLTSWEIVEGLKGADFLEGEVSVPAEGTLAPDTYEVAQGADVADLIERMRVRQEAILADAWASRAPGLPIASPEEALILASIVEKETGVPEERRMVAAVFTNRLQQGMRLQTDPTVIYGITNGQGALGRGIYQSELDRVTPYNTYRIDGLPPTPIANPSAEAIRAAVDPAETGFVFFVADGTGGHAFAETLAEHNQNVAEWRAIEAARGAVSDQ</sequence>
<keyword evidence="5 7" id="KW-0456">Lyase</keyword>
<organism evidence="8 9">
    <name type="scientific">Jannaschia seosinensis</name>
    <dbReference type="NCBI Taxonomy" id="313367"/>
    <lineage>
        <taxon>Bacteria</taxon>
        <taxon>Pseudomonadati</taxon>
        <taxon>Pseudomonadota</taxon>
        <taxon>Alphaproteobacteria</taxon>
        <taxon>Rhodobacterales</taxon>
        <taxon>Roseobacteraceae</taxon>
        <taxon>Jannaschia</taxon>
    </lineage>
</organism>
<dbReference type="GO" id="GO:0071555">
    <property type="term" value="P:cell wall organization"/>
    <property type="evidence" value="ECO:0007669"/>
    <property type="project" value="UniProtKB-KW"/>
</dbReference>
<dbReference type="CDD" id="cd08010">
    <property type="entry name" value="MltG_like"/>
    <property type="match status" value="1"/>
</dbReference>
<dbReference type="EC" id="4.2.2.29" evidence="7"/>
<dbReference type="Gene3D" id="3.30.160.60">
    <property type="entry name" value="Classic Zinc Finger"/>
    <property type="match status" value="1"/>
</dbReference>
<comment type="catalytic activity">
    <reaction evidence="7">
        <text>a peptidoglycan chain = a peptidoglycan chain with N-acetyl-1,6-anhydromuramyl-[peptide] at the reducing end + a peptidoglycan chain with N-acetylglucosamine at the non-reducing end.</text>
        <dbReference type="EC" id="4.2.2.29"/>
    </reaction>
</comment>
<protein>
    <recommendedName>
        <fullName evidence="7">Endolytic murein transglycosylase</fullName>
        <ecNumber evidence="7">4.2.2.29</ecNumber>
    </recommendedName>
    <alternativeName>
        <fullName evidence="7">Peptidoglycan lytic transglycosylase</fullName>
    </alternativeName>
    <alternativeName>
        <fullName evidence="7">Peptidoglycan polymerization terminase</fullName>
    </alternativeName>
</protein>
<dbReference type="InterPro" id="IPR003770">
    <property type="entry name" value="MLTG-like"/>
</dbReference>
<dbReference type="Proteomes" id="UP000049455">
    <property type="component" value="Unassembled WGS sequence"/>
</dbReference>
<evidence type="ECO:0000256" key="2">
    <source>
        <dbReference type="ARBA" id="ARBA00022692"/>
    </source>
</evidence>
<dbReference type="STRING" id="313367.JSE7799_00583"/>
<dbReference type="PROSITE" id="PS51257">
    <property type="entry name" value="PROKAR_LIPOPROTEIN"/>
    <property type="match status" value="1"/>
</dbReference>
<evidence type="ECO:0000256" key="5">
    <source>
        <dbReference type="ARBA" id="ARBA00023239"/>
    </source>
</evidence>
<dbReference type="NCBIfam" id="TIGR00247">
    <property type="entry name" value="endolytic transglycosylase MltG"/>
    <property type="match status" value="1"/>
</dbReference>
<evidence type="ECO:0000256" key="7">
    <source>
        <dbReference type="HAMAP-Rule" id="MF_02065"/>
    </source>
</evidence>